<keyword evidence="2" id="KW-1185">Reference proteome</keyword>
<dbReference type="Proteomes" id="UP000065641">
    <property type="component" value="Chromosome"/>
</dbReference>
<organism evidence="1 2">
    <name type="scientific">Pseudohongiella spirulinae</name>
    <dbReference type="NCBI Taxonomy" id="1249552"/>
    <lineage>
        <taxon>Bacteria</taxon>
        <taxon>Pseudomonadati</taxon>
        <taxon>Pseudomonadota</taxon>
        <taxon>Gammaproteobacteria</taxon>
        <taxon>Pseudomonadales</taxon>
        <taxon>Pseudohongiellaceae</taxon>
        <taxon>Pseudohongiella</taxon>
    </lineage>
</organism>
<gene>
    <name evidence="1" type="ORF">PS2015_1996</name>
</gene>
<reference evidence="1 2" key="1">
    <citation type="submission" date="2015-11" db="EMBL/GenBank/DDBJ databases">
        <authorList>
            <person name="Zhang Y."/>
            <person name="Guo Z."/>
        </authorList>
    </citation>
    <scope>NUCLEOTIDE SEQUENCE [LARGE SCALE GENOMIC DNA]</scope>
    <source>
        <strain evidence="1 2">KCTC 32221</strain>
    </source>
</reference>
<evidence type="ECO:0000313" key="2">
    <source>
        <dbReference type="Proteomes" id="UP000065641"/>
    </source>
</evidence>
<protein>
    <recommendedName>
        <fullName evidence="3">DUF2066 domain-containing protein</fullName>
    </recommendedName>
</protein>
<dbReference type="Pfam" id="PF09839">
    <property type="entry name" value="DUF2066"/>
    <property type="match status" value="1"/>
</dbReference>
<sequence>MSDLTYKPQKWLSMQVPLAILRSLGALILILMSLAAQALPVQGLYESEIAVSNQSEAERNRAYRQALEQVVVKVTGERRWLDNARIAQALSTAGSYVAEVSYRAENMQGWIHVRFDQRQLDALLNQENIPVWDNNRASVLMLLTIQAADGRRQMLSSSSEHDYLEQAKQFADRRAVPVLFPLLDLTDRRLVSSQQAWDLSNEALSALAERYAADSILAARILETADGQQVGLWKFLFRDSETVFDHIAMSSEAYMEMPLDRVTNRLAQHFGLVLSEFDRREQVTVRVDGVGTLSDHRQLVSYLESLTVVRSARVAALHGDSVELRLDLAGNQQILAEFISLGRDLQTVSAANDARQTADLHYRWTR</sequence>
<dbReference type="RefSeq" id="WP_156412715.1">
    <property type="nucleotide sequence ID" value="NZ_CP013189.1"/>
</dbReference>
<name>A0A0S2KE98_9GAMM</name>
<dbReference type="OrthoDB" id="6195299at2"/>
<dbReference type="STRING" id="1249552.PS2015_1996"/>
<dbReference type="KEGG" id="pspi:PS2015_1996"/>
<evidence type="ECO:0000313" key="1">
    <source>
        <dbReference type="EMBL" id="ALO46637.1"/>
    </source>
</evidence>
<dbReference type="AlphaFoldDB" id="A0A0S2KE98"/>
<proteinExistence type="predicted"/>
<dbReference type="EMBL" id="CP013189">
    <property type="protein sequence ID" value="ALO46637.1"/>
    <property type="molecule type" value="Genomic_DNA"/>
</dbReference>
<evidence type="ECO:0008006" key="3">
    <source>
        <dbReference type="Google" id="ProtNLM"/>
    </source>
</evidence>
<accession>A0A0S2KE98</accession>
<dbReference type="InterPro" id="IPR018642">
    <property type="entry name" value="DUF2066"/>
</dbReference>